<name>A0A0D3J0K5_EMIH1</name>
<proteinExistence type="predicted"/>
<dbReference type="EnsemblProtists" id="EOD17040">
    <property type="protein sequence ID" value="EOD17040"/>
    <property type="gene ID" value="EMIHUDRAFT_256033"/>
</dbReference>
<protein>
    <submittedName>
        <fullName evidence="1">Uncharacterized protein</fullName>
    </submittedName>
</protein>
<dbReference type="KEGG" id="ehx:EMIHUDRAFT_256033"/>
<organism evidence="1 2">
    <name type="scientific">Emiliania huxleyi (strain CCMP1516)</name>
    <dbReference type="NCBI Taxonomy" id="280463"/>
    <lineage>
        <taxon>Eukaryota</taxon>
        <taxon>Haptista</taxon>
        <taxon>Haptophyta</taxon>
        <taxon>Prymnesiophyceae</taxon>
        <taxon>Isochrysidales</taxon>
        <taxon>Noelaerhabdaceae</taxon>
        <taxon>Emiliania</taxon>
    </lineage>
</organism>
<dbReference type="Proteomes" id="UP000013827">
    <property type="component" value="Unassembled WGS sequence"/>
</dbReference>
<keyword evidence="2" id="KW-1185">Reference proteome</keyword>
<accession>A0A0D3J0K5</accession>
<dbReference type="HOGENOM" id="CLU_1974693_0_0_1"/>
<sequence>MPCPKHTLRIGRVEPAVTAPHVRVEWVAGVAGIVGLALPSTLMTSCEELRVSSTAGAVSPACGGLPPEGYNSASEAKARGGALRMVARVAKQRAIQVTRHWQAVGIPLESLGMERFPTLAACHGCGG</sequence>
<dbReference type="AlphaFoldDB" id="A0A0D3J0K5"/>
<dbReference type="GeneID" id="17263191"/>
<dbReference type="RefSeq" id="XP_005769469.1">
    <property type="nucleotide sequence ID" value="XM_005769412.1"/>
</dbReference>
<reference evidence="2" key="1">
    <citation type="journal article" date="2013" name="Nature">
        <title>Pan genome of the phytoplankton Emiliania underpins its global distribution.</title>
        <authorList>
            <person name="Read B.A."/>
            <person name="Kegel J."/>
            <person name="Klute M.J."/>
            <person name="Kuo A."/>
            <person name="Lefebvre S.C."/>
            <person name="Maumus F."/>
            <person name="Mayer C."/>
            <person name="Miller J."/>
            <person name="Monier A."/>
            <person name="Salamov A."/>
            <person name="Young J."/>
            <person name="Aguilar M."/>
            <person name="Claverie J.M."/>
            <person name="Frickenhaus S."/>
            <person name="Gonzalez K."/>
            <person name="Herman E.K."/>
            <person name="Lin Y.C."/>
            <person name="Napier J."/>
            <person name="Ogata H."/>
            <person name="Sarno A.F."/>
            <person name="Shmutz J."/>
            <person name="Schroeder D."/>
            <person name="de Vargas C."/>
            <person name="Verret F."/>
            <person name="von Dassow P."/>
            <person name="Valentin K."/>
            <person name="Van de Peer Y."/>
            <person name="Wheeler G."/>
            <person name="Dacks J.B."/>
            <person name="Delwiche C.F."/>
            <person name="Dyhrman S.T."/>
            <person name="Glockner G."/>
            <person name="John U."/>
            <person name="Richards T."/>
            <person name="Worden A.Z."/>
            <person name="Zhang X."/>
            <person name="Grigoriev I.V."/>
            <person name="Allen A.E."/>
            <person name="Bidle K."/>
            <person name="Borodovsky M."/>
            <person name="Bowler C."/>
            <person name="Brownlee C."/>
            <person name="Cock J.M."/>
            <person name="Elias M."/>
            <person name="Gladyshev V.N."/>
            <person name="Groth M."/>
            <person name="Guda C."/>
            <person name="Hadaegh A."/>
            <person name="Iglesias-Rodriguez M.D."/>
            <person name="Jenkins J."/>
            <person name="Jones B.M."/>
            <person name="Lawson T."/>
            <person name="Leese F."/>
            <person name="Lindquist E."/>
            <person name="Lobanov A."/>
            <person name="Lomsadze A."/>
            <person name="Malik S.B."/>
            <person name="Marsh M.E."/>
            <person name="Mackinder L."/>
            <person name="Mock T."/>
            <person name="Mueller-Roeber B."/>
            <person name="Pagarete A."/>
            <person name="Parker M."/>
            <person name="Probert I."/>
            <person name="Quesneville H."/>
            <person name="Raines C."/>
            <person name="Rensing S.A."/>
            <person name="Riano-Pachon D.M."/>
            <person name="Richier S."/>
            <person name="Rokitta S."/>
            <person name="Shiraiwa Y."/>
            <person name="Soanes D.M."/>
            <person name="van der Giezen M."/>
            <person name="Wahlund T.M."/>
            <person name="Williams B."/>
            <person name="Wilson W."/>
            <person name="Wolfe G."/>
            <person name="Wurch L.L."/>
        </authorList>
    </citation>
    <scope>NUCLEOTIDE SEQUENCE</scope>
</reference>
<evidence type="ECO:0000313" key="2">
    <source>
        <dbReference type="Proteomes" id="UP000013827"/>
    </source>
</evidence>
<dbReference type="PaxDb" id="2903-EOD17040"/>
<evidence type="ECO:0000313" key="1">
    <source>
        <dbReference type="EnsemblProtists" id="EOD17040"/>
    </source>
</evidence>
<reference evidence="1" key="2">
    <citation type="submission" date="2024-10" db="UniProtKB">
        <authorList>
            <consortium name="EnsemblProtists"/>
        </authorList>
    </citation>
    <scope>IDENTIFICATION</scope>
</reference>